<dbReference type="STRING" id="3708.A0A078GWJ9"/>
<evidence type="ECO:0000313" key="5">
    <source>
        <dbReference type="Proteomes" id="UP000028999"/>
    </source>
</evidence>
<keyword evidence="1" id="KW-0472">Membrane</keyword>
<gene>
    <name evidence="4" type="primary">BnaC04g27200D</name>
    <name evidence="3" type="ORF">DARMORV10_C04P39050.1</name>
    <name evidence="4" type="ORF">GSBRNA2T00046354001</name>
</gene>
<dbReference type="EMBL" id="HG994368">
    <property type="protein sequence ID" value="CAF1853920.1"/>
    <property type="molecule type" value="Genomic_DNA"/>
</dbReference>
<dbReference type="Pfam" id="PF25829">
    <property type="entry name" value="DUF7953"/>
    <property type="match status" value="1"/>
</dbReference>
<feature type="domain" description="DUF7953" evidence="2">
    <location>
        <begin position="34"/>
        <end position="143"/>
    </location>
</feature>
<dbReference type="PANTHER" id="PTHR33780">
    <property type="entry name" value="EXPRESSED PROTEIN"/>
    <property type="match status" value="1"/>
</dbReference>
<accession>A0A078GWJ9</accession>
<keyword evidence="1" id="KW-0812">Transmembrane</keyword>
<evidence type="ECO:0000259" key="2">
    <source>
        <dbReference type="Pfam" id="PF25829"/>
    </source>
</evidence>
<dbReference type="Proteomes" id="UP001295469">
    <property type="component" value="Chromosome C04"/>
</dbReference>
<keyword evidence="5" id="KW-1185">Reference proteome</keyword>
<dbReference type="AlphaFoldDB" id="A0A078GWJ9"/>
<dbReference type="OMA" id="NEWELCP"/>
<organism evidence="4 5">
    <name type="scientific">Brassica napus</name>
    <name type="common">Rape</name>
    <dbReference type="NCBI Taxonomy" id="3708"/>
    <lineage>
        <taxon>Eukaryota</taxon>
        <taxon>Viridiplantae</taxon>
        <taxon>Streptophyta</taxon>
        <taxon>Embryophyta</taxon>
        <taxon>Tracheophyta</taxon>
        <taxon>Spermatophyta</taxon>
        <taxon>Magnoliopsida</taxon>
        <taxon>eudicotyledons</taxon>
        <taxon>Gunneridae</taxon>
        <taxon>Pentapetalae</taxon>
        <taxon>rosids</taxon>
        <taxon>malvids</taxon>
        <taxon>Brassicales</taxon>
        <taxon>Brassicaceae</taxon>
        <taxon>Brassiceae</taxon>
        <taxon>Brassica</taxon>
    </lineage>
</organism>
<evidence type="ECO:0000256" key="1">
    <source>
        <dbReference type="SAM" id="Phobius"/>
    </source>
</evidence>
<reference evidence="4" key="2">
    <citation type="submission" date="2014-06" db="EMBL/GenBank/DDBJ databases">
        <authorList>
            <person name="Genoscope - CEA"/>
        </authorList>
    </citation>
    <scope>NUCLEOTIDE SEQUENCE</scope>
</reference>
<name>A0A078GWJ9_BRANA</name>
<sequence>MSIRVPSASQDSRGFILCIIFFGSFPGRTILTQDVKLDSILIFKTHEWFSTKPIVYFQCKGENKTLFPDVKTTNVSYSFSGQESWQPLTKLKGTKCKICGIYEEDTFRYDTFNEWELCPSDFTPEGTYTHAKEKDFNATFLCHGCSQLGAGLNKDSGTDKEEETRGMHHAIVVLIVVLVLGVVAVGLVVGSTYWQKKKRQQEPTQFLFEDSDEMEDELGLDDTL</sequence>
<dbReference type="Proteomes" id="UP000028999">
    <property type="component" value="Unassembled WGS sequence"/>
</dbReference>
<evidence type="ECO:0000313" key="3">
    <source>
        <dbReference type="EMBL" id="CAF1853920.1"/>
    </source>
</evidence>
<reference evidence="3" key="3">
    <citation type="submission" date="2021-01" db="EMBL/GenBank/DDBJ databases">
        <authorList>
            <consortium name="Genoscope - CEA"/>
            <person name="William W."/>
        </authorList>
    </citation>
    <scope>NUCLEOTIDE SEQUENCE</scope>
</reference>
<dbReference type="PaxDb" id="3708-A0A078GWJ9"/>
<dbReference type="EMBL" id="LK032262">
    <property type="protein sequence ID" value="CDY30865.1"/>
    <property type="molecule type" value="Genomic_DNA"/>
</dbReference>
<proteinExistence type="predicted"/>
<keyword evidence="1" id="KW-1133">Transmembrane helix</keyword>
<dbReference type="Gramene" id="CDY30865">
    <property type="protein sequence ID" value="CDY30865"/>
    <property type="gene ID" value="GSBRNA2T00046354001"/>
</dbReference>
<dbReference type="PANTHER" id="PTHR33780:SF3">
    <property type="entry name" value="EXPRESSED PROTEIN"/>
    <property type="match status" value="1"/>
</dbReference>
<reference evidence="4 5" key="1">
    <citation type="journal article" date="2014" name="Science">
        <title>Plant genetics. Early allopolyploid evolution in the post-Neolithic Brassica napus oilseed genome.</title>
        <authorList>
            <person name="Chalhoub B."/>
            <person name="Denoeud F."/>
            <person name="Liu S."/>
            <person name="Parkin I.A."/>
            <person name="Tang H."/>
            <person name="Wang X."/>
            <person name="Chiquet J."/>
            <person name="Belcram H."/>
            <person name="Tong C."/>
            <person name="Samans B."/>
            <person name="Correa M."/>
            <person name="Da Silva C."/>
            <person name="Just J."/>
            <person name="Falentin C."/>
            <person name="Koh C.S."/>
            <person name="Le Clainche I."/>
            <person name="Bernard M."/>
            <person name="Bento P."/>
            <person name="Noel B."/>
            <person name="Labadie K."/>
            <person name="Alberti A."/>
            <person name="Charles M."/>
            <person name="Arnaud D."/>
            <person name="Guo H."/>
            <person name="Daviaud C."/>
            <person name="Alamery S."/>
            <person name="Jabbari K."/>
            <person name="Zhao M."/>
            <person name="Edger P.P."/>
            <person name="Chelaifa H."/>
            <person name="Tack D."/>
            <person name="Lassalle G."/>
            <person name="Mestiri I."/>
            <person name="Schnel N."/>
            <person name="Le Paslier M.C."/>
            <person name="Fan G."/>
            <person name="Renault V."/>
            <person name="Bayer P.E."/>
            <person name="Golicz A.A."/>
            <person name="Manoli S."/>
            <person name="Lee T.H."/>
            <person name="Thi V.H."/>
            <person name="Chalabi S."/>
            <person name="Hu Q."/>
            <person name="Fan C."/>
            <person name="Tollenaere R."/>
            <person name="Lu Y."/>
            <person name="Battail C."/>
            <person name="Shen J."/>
            <person name="Sidebottom C.H."/>
            <person name="Wang X."/>
            <person name="Canaguier A."/>
            <person name="Chauveau A."/>
            <person name="Berard A."/>
            <person name="Deniot G."/>
            <person name="Guan M."/>
            <person name="Liu Z."/>
            <person name="Sun F."/>
            <person name="Lim Y.P."/>
            <person name="Lyons E."/>
            <person name="Town C.D."/>
            <person name="Bancroft I."/>
            <person name="Wang X."/>
            <person name="Meng J."/>
            <person name="Ma J."/>
            <person name="Pires J.C."/>
            <person name="King G.J."/>
            <person name="Brunel D."/>
            <person name="Delourme R."/>
            <person name="Renard M."/>
            <person name="Aury J.M."/>
            <person name="Adams K.L."/>
            <person name="Batley J."/>
            <person name="Snowdon R.J."/>
            <person name="Tost J."/>
            <person name="Edwards D."/>
            <person name="Zhou Y."/>
            <person name="Hua W."/>
            <person name="Sharpe A.G."/>
            <person name="Paterson A.H."/>
            <person name="Guan C."/>
            <person name="Wincker P."/>
        </authorList>
    </citation>
    <scope>NUCLEOTIDE SEQUENCE [LARGE SCALE GENOMIC DNA]</scope>
    <source>
        <strain evidence="5">cv. Darmor-bzh</strain>
    </source>
</reference>
<evidence type="ECO:0000313" key="4">
    <source>
        <dbReference type="EMBL" id="CDY30865.1"/>
    </source>
</evidence>
<feature type="transmembrane region" description="Helical" evidence="1">
    <location>
        <begin position="170"/>
        <end position="194"/>
    </location>
</feature>
<dbReference type="InterPro" id="IPR057713">
    <property type="entry name" value="DUF7953"/>
</dbReference>
<protein>
    <submittedName>
        <fullName evidence="3">(rape) hypothetical protein</fullName>
    </submittedName>
    <submittedName>
        <fullName evidence="4">BnaC04g27200D protein</fullName>
    </submittedName>
</protein>